<gene>
    <name evidence="3" type="ORF">UU43_C0003G0014</name>
</gene>
<comment type="caution">
    <text evidence="3">The sequence shown here is derived from an EMBL/GenBank/DDBJ whole genome shotgun (WGS) entry which is preliminary data.</text>
</comment>
<feature type="coiled-coil region" evidence="1">
    <location>
        <begin position="53"/>
        <end position="80"/>
    </location>
</feature>
<accession>A0A0G0UVV4</accession>
<feature type="transmembrane region" description="Helical" evidence="2">
    <location>
        <begin position="20"/>
        <end position="42"/>
    </location>
</feature>
<evidence type="ECO:0000256" key="2">
    <source>
        <dbReference type="SAM" id="Phobius"/>
    </source>
</evidence>
<sequence>MENDNVKLKIKKEIAEQGGFALILIIITILIIAVIAFGTISWKGQVQQSQEIKNKAVDDLKAINENLNKYNQQIQNNLEDKK</sequence>
<dbReference type="AlphaFoldDB" id="A0A0G0UVV4"/>
<keyword evidence="2" id="KW-0812">Transmembrane</keyword>
<evidence type="ECO:0000313" key="3">
    <source>
        <dbReference type="EMBL" id="KKR91646.1"/>
    </source>
</evidence>
<organism evidence="3 4">
    <name type="scientific">Candidatus Falkowbacteria bacterium GW2011_GWA2_41_14</name>
    <dbReference type="NCBI Taxonomy" id="1618635"/>
    <lineage>
        <taxon>Bacteria</taxon>
        <taxon>Candidatus Falkowiibacteriota</taxon>
    </lineage>
</organism>
<protein>
    <submittedName>
        <fullName evidence="3">Uncharacterized protein</fullName>
    </submittedName>
</protein>
<dbReference type="Proteomes" id="UP000034190">
    <property type="component" value="Unassembled WGS sequence"/>
</dbReference>
<evidence type="ECO:0000313" key="4">
    <source>
        <dbReference type="Proteomes" id="UP000034190"/>
    </source>
</evidence>
<keyword evidence="1" id="KW-0175">Coiled coil</keyword>
<reference evidence="3 4" key="1">
    <citation type="journal article" date="2015" name="Nature">
        <title>rRNA introns, odd ribosomes, and small enigmatic genomes across a large radiation of phyla.</title>
        <authorList>
            <person name="Brown C.T."/>
            <person name="Hug L.A."/>
            <person name="Thomas B.C."/>
            <person name="Sharon I."/>
            <person name="Castelle C.J."/>
            <person name="Singh A."/>
            <person name="Wilkins M.J."/>
            <person name="Williams K.H."/>
            <person name="Banfield J.F."/>
        </authorList>
    </citation>
    <scope>NUCLEOTIDE SEQUENCE [LARGE SCALE GENOMIC DNA]</scope>
</reference>
<keyword evidence="2" id="KW-1133">Transmembrane helix</keyword>
<evidence type="ECO:0000256" key="1">
    <source>
        <dbReference type="SAM" id="Coils"/>
    </source>
</evidence>
<dbReference type="EMBL" id="LCAP01000003">
    <property type="protein sequence ID" value="KKR91646.1"/>
    <property type="molecule type" value="Genomic_DNA"/>
</dbReference>
<dbReference type="PATRIC" id="fig|1618635.3.peg.279"/>
<proteinExistence type="predicted"/>
<keyword evidence="2" id="KW-0472">Membrane</keyword>
<name>A0A0G0UVV4_9BACT</name>